<sequence length="45" mass="5315">MDYEERLTLIITASRPSKIQKLLIKECQHSEAFFFITFFPSNSYA</sequence>
<proteinExistence type="predicted"/>
<reference evidence="1" key="1">
    <citation type="submission" date="2014-11" db="EMBL/GenBank/DDBJ databases">
        <authorList>
            <person name="Amaro Gonzalez C."/>
        </authorList>
    </citation>
    <scope>NUCLEOTIDE SEQUENCE</scope>
</reference>
<reference evidence="1" key="2">
    <citation type="journal article" date="2015" name="Fish Shellfish Immunol.">
        <title>Early steps in the European eel (Anguilla anguilla)-Vibrio vulnificus interaction in the gills: Role of the RtxA13 toxin.</title>
        <authorList>
            <person name="Callol A."/>
            <person name="Pajuelo D."/>
            <person name="Ebbesson L."/>
            <person name="Teles M."/>
            <person name="MacKenzie S."/>
            <person name="Amaro C."/>
        </authorList>
    </citation>
    <scope>NUCLEOTIDE SEQUENCE</scope>
</reference>
<name>A0A0E9U7Z0_ANGAN</name>
<accession>A0A0E9U7Z0</accession>
<dbReference type="EMBL" id="GBXM01046616">
    <property type="protein sequence ID" value="JAH61961.1"/>
    <property type="molecule type" value="Transcribed_RNA"/>
</dbReference>
<dbReference type="AlphaFoldDB" id="A0A0E9U7Z0"/>
<protein>
    <submittedName>
        <fullName evidence="1">Uncharacterized protein</fullName>
    </submittedName>
</protein>
<organism evidence="1">
    <name type="scientific">Anguilla anguilla</name>
    <name type="common">European freshwater eel</name>
    <name type="synonym">Muraena anguilla</name>
    <dbReference type="NCBI Taxonomy" id="7936"/>
    <lineage>
        <taxon>Eukaryota</taxon>
        <taxon>Metazoa</taxon>
        <taxon>Chordata</taxon>
        <taxon>Craniata</taxon>
        <taxon>Vertebrata</taxon>
        <taxon>Euteleostomi</taxon>
        <taxon>Actinopterygii</taxon>
        <taxon>Neopterygii</taxon>
        <taxon>Teleostei</taxon>
        <taxon>Anguilliformes</taxon>
        <taxon>Anguillidae</taxon>
        <taxon>Anguilla</taxon>
    </lineage>
</organism>
<evidence type="ECO:0000313" key="1">
    <source>
        <dbReference type="EMBL" id="JAH61961.1"/>
    </source>
</evidence>